<feature type="compositionally biased region" description="Polar residues" evidence="7">
    <location>
        <begin position="1"/>
        <end position="11"/>
    </location>
</feature>
<feature type="domain" description="CP-type G" evidence="8">
    <location>
        <begin position="160"/>
        <end position="420"/>
    </location>
</feature>
<dbReference type="GO" id="GO:0000054">
    <property type="term" value="P:ribosomal subunit export from nucleus"/>
    <property type="evidence" value="ECO:0007669"/>
    <property type="project" value="TreeGrafter"/>
</dbReference>
<accession>A0A0P4W5E5</accession>
<dbReference type="GO" id="GO:0003924">
    <property type="term" value="F:GTPase activity"/>
    <property type="evidence" value="ECO:0007669"/>
    <property type="project" value="InterPro"/>
</dbReference>
<keyword evidence="3" id="KW-0547">Nucleotide-binding</keyword>
<keyword evidence="5" id="KW-0342">GTP-binding</keyword>
<feature type="compositionally biased region" description="Basic and acidic residues" evidence="7">
    <location>
        <begin position="250"/>
        <end position="268"/>
    </location>
</feature>
<dbReference type="AlphaFoldDB" id="A0A0P4W5E5"/>
<dbReference type="PROSITE" id="PS51721">
    <property type="entry name" value="G_CP"/>
    <property type="match status" value="1"/>
</dbReference>
<feature type="compositionally biased region" description="Low complexity" evidence="7">
    <location>
        <begin position="312"/>
        <end position="333"/>
    </location>
</feature>
<dbReference type="InterPro" id="IPR030378">
    <property type="entry name" value="G_CP_dom"/>
</dbReference>
<evidence type="ECO:0000259" key="8">
    <source>
        <dbReference type="PROSITE" id="PS51721"/>
    </source>
</evidence>
<dbReference type="EMBL" id="GDRN01086039">
    <property type="protein sequence ID" value="JAI61254.1"/>
    <property type="molecule type" value="Transcribed_RNA"/>
</dbReference>
<dbReference type="InterPro" id="IPR006073">
    <property type="entry name" value="GTP-bd"/>
</dbReference>
<dbReference type="Pfam" id="PF01926">
    <property type="entry name" value="MMR_HSR1"/>
    <property type="match status" value="1"/>
</dbReference>
<dbReference type="PANTHER" id="PTHR45709">
    <property type="entry name" value="LARGE SUBUNIT GTPASE 1 HOMOLOG-RELATED"/>
    <property type="match status" value="1"/>
</dbReference>
<evidence type="ECO:0000256" key="4">
    <source>
        <dbReference type="ARBA" id="ARBA00022801"/>
    </source>
</evidence>
<evidence type="ECO:0000256" key="6">
    <source>
        <dbReference type="ARBA" id="ARBA00040145"/>
    </source>
</evidence>
<dbReference type="GO" id="GO:0005525">
    <property type="term" value="F:GTP binding"/>
    <property type="evidence" value="ECO:0007669"/>
    <property type="project" value="UniProtKB-KW"/>
</dbReference>
<dbReference type="PANTHER" id="PTHR45709:SF2">
    <property type="entry name" value="LARGE SUBUNIT GTPASE 1 HOMOLOG"/>
    <property type="match status" value="1"/>
</dbReference>
<evidence type="ECO:0000256" key="5">
    <source>
        <dbReference type="ARBA" id="ARBA00023134"/>
    </source>
</evidence>
<proteinExistence type="predicted"/>
<organism evidence="9">
    <name type="scientific">Scylla olivacea</name>
    <name type="common">Orange mud crab</name>
    <name type="synonym">Cancer olivacea</name>
    <dbReference type="NCBI Taxonomy" id="85551"/>
    <lineage>
        <taxon>Eukaryota</taxon>
        <taxon>Metazoa</taxon>
        <taxon>Ecdysozoa</taxon>
        <taxon>Arthropoda</taxon>
        <taxon>Crustacea</taxon>
        <taxon>Multicrustacea</taxon>
        <taxon>Malacostraca</taxon>
        <taxon>Eumalacostraca</taxon>
        <taxon>Eucarida</taxon>
        <taxon>Decapoda</taxon>
        <taxon>Pleocyemata</taxon>
        <taxon>Brachyura</taxon>
        <taxon>Eubrachyura</taxon>
        <taxon>Portunoidea</taxon>
        <taxon>Portunidae</taxon>
        <taxon>Portuninae</taxon>
        <taxon>Scylla</taxon>
    </lineage>
</organism>
<feature type="region of interest" description="Disordered" evidence="7">
    <location>
        <begin position="250"/>
        <end position="281"/>
    </location>
</feature>
<reference evidence="9" key="1">
    <citation type="submission" date="2015-09" db="EMBL/GenBank/DDBJ databases">
        <title>Scylla olivacea transcriptome.</title>
        <authorList>
            <person name="Ikhwanuddin M."/>
        </authorList>
    </citation>
    <scope>NUCLEOTIDE SEQUENCE</scope>
</reference>
<evidence type="ECO:0000313" key="9">
    <source>
        <dbReference type="EMBL" id="JAI61254.1"/>
    </source>
</evidence>
<sequence>MGKKNGTSNLGRSLMKDKHTRKNKVGTSLLHTSEINDGQEWNRLNLQSITEQTHVDEFLATAELAGTEFQAEKLNIKFVRPTTQIGMLTEEEKRKIRAAQEANREMLSIPRRPPWNVTTTPEQLAEAERSSFLSWRRNLAKLQEVEGITLTPFERNLEFWRQLWRVIERSDIVVQIMDARNPLLFRCEDLEAYVKEVDPNKENLLLVNKSDFLTEAQREMWARYFREEGIKAVFFSALSGEELDTIREEEEKARNTMEDQENRRRLDSETDESEETQTANIEECRQDLEALTVNLKKQSVSVPSCQSEGGESSVAAEDTSSPSSSSESQPSSFVTSSKLLSRSELIEVFRTMYTKRRLLGRTVTIGLVGYPNVGKSSTINCLMQGKKVSVSATPGKTKHFQTLYLADDILLCDCPGLVFPAFVTTKQEMIISGILPIDQMRDEVAPINLVTSRIPRDVLEHTYGITLPKPLEGEDSNRPPTSEELLNSYGFMRGFMTQRGMPDNPRSARYILKDYVNGKLLYAHAPPSVLQAEYHTHTVSQMKKRRGQMRLTPQQIATQVSNTRMVPGEKVSIALLCLQQLNLTILFKVERNAYDLYSCLGVCNGNPSVLQVIDYNCSSFVSAIQGEARGNRCQVLWSSNTSVPHQGYQHWRNDTNQEWSSCCSTTQTEKLQEEGEAEAKICTP</sequence>
<dbReference type="InterPro" id="IPR027417">
    <property type="entry name" value="P-loop_NTPase"/>
</dbReference>
<evidence type="ECO:0000256" key="2">
    <source>
        <dbReference type="ARBA" id="ARBA00022490"/>
    </source>
</evidence>
<evidence type="ECO:0000256" key="3">
    <source>
        <dbReference type="ARBA" id="ARBA00022741"/>
    </source>
</evidence>
<dbReference type="Gene3D" id="3.40.50.300">
    <property type="entry name" value="P-loop containing nucleotide triphosphate hydrolases"/>
    <property type="match status" value="1"/>
</dbReference>
<comment type="subcellular location">
    <subcellularLocation>
        <location evidence="1">Cytoplasm</location>
    </subcellularLocation>
</comment>
<dbReference type="CDD" id="cd01857">
    <property type="entry name" value="HSR1_MMR1"/>
    <property type="match status" value="1"/>
</dbReference>
<dbReference type="GO" id="GO:0005829">
    <property type="term" value="C:cytosol"/>
    <property type="evidence" value="ECO:0007669"/>
    <property type="project" value="TreeGrafter"/>
</dbReference>
<feature type="compositionally biased region" description="Polar residues" evidence="7">
    <location>
        <begin position="301"/>
        <end position="310"/>
    </location>
</feature>
<feature type="region of interest" description="Disordered" evidence="7">
    <location>
        <begin position="1"/>
        <end position="25"/>
    </location>
</feature>
<dbReference type="SUPFAM" id="SSF52540">
    <property type="entry name" value="P-loop containing nucleoside triphosphate hydrolases"/>
    <property type="match status" value="1"/>
</dbReference>
<keyword evidence="4" id="KW-0378">Hydrolase</keyword>
<keyword evidence="2" id="KW-0963">Cytoplasm</keyword>
<dbReference type="InterPro" id="IPR043358">
    <property type="entry name" value="GNL1-like"/>
</dbReference>
<name>A0A0P4W5E5_SCYOL</name>
<evidence type="ECO:0000256" key="7">
    <source>
        <dbReference type="SAM" id="MobiDB-lite"/>
    </source>
</evidence>
<protein>
    <recommendedName>
        <fullName evidence="6">Large subunit GTPase 1 homolog</fullName>
    </recommendedName>
</protein>
<feature type="region of interest" description="Disordered" evidence="7">
    <location>
        <begin position="301"/>
        <end position="333"/>
    </location>
</feature>
<evidence type="ECO:0000256" key="1">
    <source>
        <dbReference type="ARBA" id="ARBA00004496"/>
    </source>
</evidence>